<dbReference type="Proteomes" id="UP000242415">
    <property type="component" value="Unassembled WGS sequence"/>
</dbReference>
<gene>
    <name evidence="2" type="ORF">SAMN05444365_102434</name>
</gene>
<dbReference type="EMBL" id="FNPH01000002">
    <property type="protein sequence ID" value="SDY49469.1"/>
    <property type="molecule type" value="Genomic_DNA"/>
</dbReference>
<proteinExistence type="predicted"/>
<evidence type="ECO:0000313" key="2">
    <source>
        <dbReference type="EMBL" id="SDY49469.1"/>
    </source>
</evidence>
<dbReference type="InterPro" id="IPR050471">
    <property type="entry name" value="AB_hydrolase"/>
</dbReference>
<feature type="domain" description="AB hydrolase-1" evidence="1">
    <location>
        <begin position="31"/>
        <end position="269"/>
    </location>
</feature>
<dbReference type="PANTHER" id="PTHR43433:SF5">
    <property type="entry name" value="AB HYDROLASE-1 DOMAIN-CONTAINING PROTEIN"/>
    <property type="match status" value="1"/>
</dbReference>
<evidence type="ECO:0000313" key="3">
    <source>
        <dbReference type="Proteomes" id="UP000242415"/>
    </source>
</evidence>
<evidence type="ECO:0000259" key="1">
    <source>
        <dbReference type="Pfam" id="PF12697"/>
    </source>
</evidence>
<accession>A0A1H3KC24</accession>
<sequence>MPATSTARTVRSADGTTIAYHTTGTGPDLMIVPGALSDAADFAGLAEVLAGTFTVHTVQRRGRRGSGPLGPGYGIEAECADLAAVRAATGARYVFGHSFGGLVTLEAARRDPGFDKVAVYEPGVSVDGLIPTDWIPPARRFLARGRPIDAFATFSIATGPSAARRNPRWLMAAILRLAFRGEKRAKVVELLEPALHEHAEVGRLDNSYPNYREVSADVLLMTGGRSDLAHVGPSTARLAEVLPSSRVLTFPKLNHFGPHHRGETEVAAALTTFLLDINN</sequence>
<dbReference type="GO" id="GO:0004806">
    <property type="term" value="F:triacylglycerol lipase activity"/>
    <property type="evidence" value="ECO:0007669"/>
    <property type="project" value="TreeGrafter"/>
</dbReference>
<protein>
    <submittedName>
        <fullName evidence="2">Pimeloyl-ACP methyl ester carboxylesterase</fullName>
    </submittedName>
</protein>
<dbReference type="Gene3D" id="3.40.50.1820">
    <property type="entry name" value="alpha/beta hydrolase"/>
    <property type="match status" value="1"/>
</dbReference>
<dbReference type="InterPro" id="IPR000073">
    <property type="entry name" value="AB_hydrolase_1"/>
</dbReference>
<dbReference type="AlphaFoldDB" id="A0A1H3KC24"/>
<organism evidence="2 3">
    <name type="scientific">Micromonospora pattaloongensis</name>
    <dbReference type="NCBI Taxonomy" id="405436"/>
    <lineage>
        <taxon>Bacteria</taxon>
        <taxon>Bacillati</taxon>
        <taxon>Actinomycetota</taxon>
        <taxon>Actinomycetes</taxon>
        <taxon>Micromonosporales</taxon>
        <taxon>Micromonosporaceae</taxon>
        <taxon>Micromonospora</taxon>
    </lineage>
</organism>
<dbReference type="GO" id="GO:0046503">
    <property type="term" value="P:glycerolipid catabolic process"/>
    <property type="evidence" value="ECO:0007669"/>
    <property type="project" value="TreeGrafter"/>
</dbReference>
<dbReference type="InterPro" id="IPR029058">
    <property type="entry name" value="AB_hydrolase_fold"/>
</dbReference>
<dbReference type="STRING" id="405436.SAMN05444365_102434"/>
<dbReference type="RefSeq" id="WP_091553764.1">
    <property type="nucleotide sequence ID" value="NZ_FNPH01000002.1"/>
</dbReference>
<name>A0A1H3KC24_9ACTN</name>
<dbReference type="OrthoDB" id="63519at2"/>
<reference evidence="3" key="1">
    <citation type="submission" date="2016-10" db="EMBL/GenBank/DDBJ databases">
        <authorList>
            <person name="Varghese N."/>
            <person name="Submissions S."/>
        </authorList>
    </citation>
    <scope>NUCLEOTIDE SEQUENCE [LARGE SCALE GENOMIC DNA]</scope>
    <source>
        <strain evidence="3">DSM 45245</strain>
    </source>
</reference>
<dbReference type="SUPFAM" id="SSF53474">
    <property type="entry name" value="alpha/beta-Hydrolases"/>
    <property type="match status" value="1"/>
</dbReference>
<dbReference type="PANTHER" id="PTHR43433">
    <property type="entry name" value="HYDROLASE, ALPHA/BETA FOLD FAMILY PROTEIN"/>
    <property type="match status" value="1"/>
</dbReference>
<keyword evidence="3" id="KW-1185">Reference proteome</keyword>
<dbReference type="Pfam" id="PF12697">
    <property type="entry name" value="Abhydrolase_6"/>
    <property type="match status" value="1"/>
</dbReference>